<dbReference type="SUPFAM" id="SSF55486">
    <property type="entry name" value="Metalloproteases ('zincins'), catalytic domain"/>
    <property type="match status" value="1"/>
</dbReference>
<keyword evidence="2" id="KW-1185">Reference proteome</keyword>
<sequence>MMRYFIAIAAVILLVLLLIAPPASGIRLITLNKSDLGWTVTYSLNEPVTQLEFVRSPDNSRSERWRPLDSNTQIRLQNGSEVITSIDGQPFSEVSFVLDATYTPLPKDYAPFSPFSNGGMLVHTARFFACANDCSKAHHEWPMAITISTGDYLLIDGQQYLQTHEWLDRDSGRAIYVGTQPPETFSALVAVIDPVLPNSLQNELITELPMIMSYFTKQLGSLSQTPTLFASYSPYEGDFYGHQGGVLPHQVFMHWYGKGALDNLDEQNTLWFFAHEIAHLFQGVGLRYSSPEEAWIHEGAAELMAYLYADSKLKQNSALLQRAIEGAQLECTSTWPVSEEFVDVGRVNFRAHYTCGLVANAELHVQLKANGVEDGIYTLWAAYSQLVKDGEPADSETYFAAFKQLTGYASMSLRQLIDRPVSASLAP</sequence>
<accession>A0A443YVR2</accession>
<evidence type="ECO:0000313" key="1">
    <source>
        <dbReference type="EMBL" id="RWU08065.1"/>
    </source>
</evidence>
<dbReference type="AlphaFoldDB" id="A0A443YVR2"/>
<proteinExistence type="predicted"/>
<gene>
    <name evidence="1" type="ORF">EGC76_11430</name>
</gene>
<dbReference type="InterPro" id="IPR027268">
    <property type="entry name" value="Peptidase_M4/M1_CTD_sf"/>
</dbReference>
<reference evidence="1 2" key="1">
    <citation type="submission" date="2018-12" db="EMBL/GenBank/DDBJ databases">
        <authorList>
            <person name="Li A."/>
            <person name="Zhang M."/>
            <person name="Zhu H."/>
        </authorList>
    </citation>
    <scope>NUCLEOTIDE SEQUENCE [LARGE SCALE GENOMIC DNA]</scope>
    <source>
        <strain evidence="1 2">R04H25</strain>
    </source>
</reference>
<dbReference type="Proteomes" id="UP000288789">
    <property type="component" value="Unassembled WGS sequence"/>
</dbReference>
<dbReference type="RefSeq" id="WP_128353137.1">
    <property type="nucleotide sequence ID" value="NZ_RSFE01000012.1"/>
</dbReference>
<dbReference type="Gene3D" id="1.10.390.10">
    <property type="entry name" value="Neutral Protease Domain 2"/>
    <property type="match status" value="1"/>
</dbReference>
<dbReference type="EMBL" id="RSFE01000012">
    <property type="protein sequence ID" value="RWU08065.1"/>
    <property type="molecule type" value="Genomic_DNA"/>
</dbReference>
<evidence type="ECO:0008006" key="3">
    <source>
        <dbReference type="Google" id="ProtNLM"/>
    </source>
</evidence>
<name>A0A443YVR2_9GAMM</name>
<evidence type="ECO:0000313" key="2">
    <source>
        <dbReference type="Proteomes" id="UP000288789"/>
    </source>
</evidence>
<dbReference type="OrthoDB" id="5935180at2"/>
<organism evidence="1 2">
    <name type="scientific">Pseudidiomarina gelatinasegens</name>
    <dbReference type="NCBI Taxonomy" id="2487740"/>
    <lineage>
        <taxon>Bacteria</taxon>
        <taxon>Pseudomonadati</taxon>
        <taxon>Pseudomonadota</taxon>
        <taxon>Gammaproteobacteria</taxon>
        <taxon>Alteromonadales</taxon>
        <taxon>Idiomarinaceae</taxon>
        <taxon>Pseudidiomarina</taxon>
    </lineage>
</organism>
<protein>
    <recommendedName>
        <fullName evidence="3">Peptidase M1 membrane alanine aminopeptidase domain-containing protein</fullName>
    </recommendedName>
</protein>
<comment type="caution">
    <text evidence="1">The sequence shown here is derived from an EMBL/GenBank/DDBJ whole genome shotgun (WGS) entry which is preliminary data.</text>
</comment>